<dbReference type="PANTHER" id="PTHR30153:SF2">
    <property type="entry name" value="REPLICATIVE DNA HELICASE"/>
    <property type="match status" value="1"/>
</dbReference>
<dbReference type="NCBIfam" id="TIGR00665">
    <property type="entry name" value="DnaB"/>
    <property type="match status" value="1"/>
</dbReference>
<reference evidence="14" key="1">
    <citation type="submission" date="2020-08" db="EMBL/GenBank/DDBJ databases">
        <title>Genome public.</title>
        <authorList>
            <person name="Liu C."/>
            <person name="Sun Q."/>
        </authorList>
    </citation>
    <scope>NUCLEOTIDE SEQUENCE</scope>
    <source>
        <strain evidence="14">NSJ-54</strain>
    </source>
</reference>
<keyword evidence="3 12" id="KW-0235">DNA replication</keyword>
<dbReference type="EMBL" id="JACRTC010000002">
    <property type="protein sequence ID" value="MBC8570067.1"/>
    <property type="molecule type" value="Genomic_DNA"/>
</dbReference>
<keyword evidence="9" id="KW-0413">Isomerase</keyword>
<evidence type="ECO:0000313" key="14">
    <source>
        <dbReference type="EMBL" id="MBC8570067.1"/>
    </source>
</evidence>
<dbReference type="RefSeq" id="WP_262397318.1">
    <property type="nucleotide sequence ID" value="NZ_JACRTC010000002.1"/>
</dbReference>
<organism evidence="14 15">
    <name type="scientific">Zongyangia hominis</name>
    <dbReference type="NCBI Taxonomy" id="2763677"/>
    <lineage>
        <taxon>Bacteria</taxon>
        <taxon>Bacillati</taxon>
        <taxon>Bacillota</taxon>
        <taxon>Clostridia</taxon>
        <taxon>Eubacteriales</taxon>
        <taxon>Oscillospiraceae</taxon>
        <taxon>Zongyangia</taxon>
    </lineage>
</organism>
<dbReference type="Gene3D" id="3.40.50.300">
    <property type="entry name" value="P-loop containing nucleotide triphosphate hydrolases"/>
    <property type="match status" value="1"/>
</dbReference>
<keyword evidence="8 12" id="KW-0238">DNA-binding</keyword>
<dbReference type="GO" id="GO:0005829">
    <property type="term" value="C:cytosol"/>
    <property type="evidence" value="ECO:0007669"/>
    <property type="project" value="TreeGrafter"/>
</dbReference>
<evidence type="ECO:0000313" key="15">
    <source>
        <dbReference type="Proteomes" id="UP000660861"/>
    </source>
</evidence>
<evidence type="ECO:0000256" key="6">
    <source>
        <dbReference type="ARBA" id="ARBA00022806"/>
    </source>
</evidence>
<evidence type="ECO:0000256" key="8">
    <source>
        <dbReference type="ARBA" id="ARBA00023125"/>
    </source>
</evidence>
<dbReference type="GO" id="GO:0005524">
    <property type="term" value="F:ATP binding"/>
    <property type="evidence" value="ECO:0007669"/>
    <property type="project" value="UniProtKB-UniRule"/>
</dbReference>
<dbReference type="GO" id="GO:1990077">
    <property type="term" value="C:primosome complex"/>
    <property type="evidence" value="ECO:0007669"/>
    <property type="project" value="UniProtKB-UniRule"/>
</dbReference>
<dbReference type="InterPro" id="IPR007692">
    <property type="entry name" value="DNA_helicase_DnaB"/>
</dbReference>
<evidence type="ECO:0000256" key="11">
    <source>
        <dbReference type="NCBIfam" id="TIGR00665"/>
    </source>
</evidence>
<dbReference type="InterPro" id="IPR036185">
    <property type="entry name" value="DNA_heli_DnaB-like_N_sf"/>
</dbReference>
<dbReference type="GO" id="GO:0006269">
    <property type="term" value="P:DNA replication, synthesis of primer"/>
    <property type="evidence" value="ECO:0007669"/>
    <property type="project" value="UniProtKB-UniRule"/>
</dbReference>
<keyword evidence="6 12" id="KW-0347">Helicase</keyword>
<comment type="function">
    <text evidence="12">The main replicative DNA helicase, it participates in initiation and elongation during chromosome replication. Travels ahead of the DNA replisome, separating dsDNA into templates for DNA synthesis. A processive ATP-dependent 5'-3' DNA helicase it has DNA-dependent ATPase activity.</text>
</comment>
<dbReference type="FunFam" id="3.40.50.300:FF:000076">
    <property type="entry name" value="Replicative DNA helicase"/>
    <property type="match status" value="1"/>
</dbReference>
<keyword evidence="7 12" id="KW-0067">ATP-binding</keyword>
<evidence type="ECO:0000256" key="7">
    <source>
        <dbReference type="ARBA" id="ARBA00022840"/>
    </source>
</evidence>
<dbReference type="Pfam" id="PF03796">
    <property type="entry name" value="DnaB_C"/>
    <property type="match status" value="1"/>
</dbReference>
<comment type="caution">
    <text evidence="14">The sequence shown here is derived from an EMBL/GenBank/DDBJ whole genome shotgun (WGS) entry which is preliminary data.</text>
</comment>
<evidence type="ECO:0000256" key="1">
    <source>
        <dbReference type="ARBA" id="ARBA00008428"/>
    </source>
</evidence>
<dbReference type="GO" id="GO:0042802">
    <property type="term" value="F:identical protein binding"/>
    <property type="evidence" value="ECO:0007669"/>
    <property type="project" value="UniProtKB-ARBA"/>
</dbReference>
<dbReference type="GO" id="GO:0003677">
    <property type="term" value="F:DNA binding"/>
    <property type="evidence" value="ECO:0007669"/>
    <property type="project" value="UniProtKB-UniRule"/>
</dbReference>
<comment type="catalytic activity">
    <reaction evidence="10 12">
        <text>ATP + H2O = ADP + phosphate + H(+)</text>
        <dbReference type="Rhea" id="RHEA:13065"/>
        <dbReference type="ChEBI" id="CHEBI:15377"/>
        <dbReference type="ChEBI" id="CHEBI:15378"/>
        <dbReference type="ChEBI" id="CHEBI:30616"/>
        <dbReference type="ChEBI" id="CHEBI:43474"/>
        <dbReference type="ChEBI" id="CHEBI:456216"/>
        <dbReference type="EC" id="5.6.2.3"/>
    </reaction>
</comment>
<name>A0A926EA07_9FIRM</name>
<evidence type="ECO:0000259" key="13">
    <source>
        <dbReference type="PROSITE" id="PS51199"/>
    </source>
</evidence>
<dbReference type="SUPFAM" id="SSF48024">
    <property type="entry name" value="N-terminal domain of DnaB helicase"/>
    <property type="match status" value="1"/>
</dbReference>
<dbReference type="InterPro" id="IPR007694">
    <property type="entry name" value="DNA_helicase_DnaB-like_C"/>
</dbReference>
<dbReference type="NCBIfam" id="NF004384">
    <property type="entry name" value="PRK05748.1"/>
    <property type="match status" value="1"/>
</dbReference>
<keyword evidence="2 12" id="KW-0639">Primosome</keyword>
<dbReference type="GO" id="GO:0043139">
    <property type="term" value="F:5'-3' DNA helicase activity"/>
    <property type="evidence" value="ECO:0007669"/>
    <property type="project" value="UniProtKB-EC"/>
</dbReference>
<evidence type="ECO:0000256" key="12">
    <source>
        <dbReference type="RuleBase" id="RU362085"/>
    </source>
</evidence>
<protein>
    <recommendedName>
        <fullName evidence="11 12">Replicative DNA helicase</fullName>
        <ecNumber evidence="11 12">5.6.2.3</ecNumber>
    </recommendedName>
</protein>
<dbReference type="InterPro" id="IPR016136">
    <property type="entry name" value="DNA_helicase_N/primase_C"/>
</dbReference>
<keyword evidence="5 12" id="KW-0378">Hydrolase</keyword>
<evidence type="ECO:0000256" key="2">
    <source>
        <dbReference type="ARBA" id="ARBA00022515"/>
    </source>
</evidence>
<keyword evidence="4 12" id="KW-0547">Nucleotide-binding</keyword>
<keyword evidence="15" id="KW-1185">Reference proteome</keyword>
<proteinExistence type="inferred from homology"/>
<dbReference type="PROSITE" id="PS51199">
    <property type="entry name" value="SF4_HELICASE"/>
    <property type="match status" value="1"/>
</dbReference>
<evidence type="ECO:0000256" key="5">
    <source>
        <dbReference type="ARBA" id="ARBA00022801"/>
    </source>
</evidence>
<gene>
    <name evidence="14" type="primary">dnaB</name>
    <name evidence="14" type="ORF">H8709_04415</name>
</gene>
<dbReference type="CDD" id="cd00984">
    <property type="entry name" value="DnaB_C"/>
    <property type="match status" value="1"/>
</dbReference>
<feature type="domain" description="SF4 helicase" evidence="13">
    <location>
        <begin position="180"/>
        <end position="442"/>
    </location>
</feature>
<sequence>MSALYGQELPYNLEAEQSVLGAILIDPACISAVLEYITPDCFYRPQNREIFSTILRMFTAGQIIDFVTLLEAVKSDEIFESDEDAKVYLVSLAQIVPTSTNVEAYAKIVAEKYYLRRLISASQEIIENSQTGHGDASNLLDYAEQKIFDIRQGRDSQGLQRIDEIIIETYDRLQKLSGDDKSEFMGVPSGFTGLDNITVGLNKSDLILLAARPAMGKTSFALNIAANVAIKAKKKVAIFSLEMTKEQLVSRMLSSEASISSMSLRTGNMSSEEWVRLAMTAQTLAKAQIYIDDTSGTTVAQMKAKLRRVKDLGLVVIDYLQLMSSGRRNDNRVVEISEITRNLKIMAKELDVPVITLSQLSRGPEARTDHRPILADLRESGSIEQDSDIVLFLYRDAYYNRESEEQNVAECIVSKNRHGETGIIKLSWDGQYTRFGNLELFRSEP</sequence>
<accession>A0A926EA07</accession>
<dbReference type="Gene3D" id="1.10.860.10">
    <property type="entry name" value="DNAb Helicase, Chain A"/>
    <property type="match status" value="1"/>
</dbReference>
<evidence type="ECO:0000256" key="10">
    <source>
        <dbReference type="ARBA" id="ARBA00048954"/>
    </source>
</evidence>
<dbReference type="GO" id="GO:0016787">
    <property type="term" value="F:hydrolase activity"/>
    <property type="evidence" value="ECO:0007669"/>
    <property type="project" value="UniProtKB-KW"/>
</dbReference>
<dbReference type="InterPro" id="IPR007693">
    <property type="entry name" value="DNA_helicase_DnaB-like_N"/>
</dbReference>
<dbReference type="InterPro" id="IPR027417">
    <property type="entry name" value="P-loop_NTPase"/>
</dbReference>
<dbReference type="SUPFAM" id="SSF52540">
    <property type="entry name" value="P-loop containing nucleoside triphosphate hydrolases"/>
    <property type="match status" value="1"/>
</dbReference>
<dbReference type="EC" id="5.6.2.3" evidence="11 12"/>
<comment type="similarity">
    <text evidence="1 12">Belongs to the helicase family. DnaB subfamily.</text>
</comment>
<evidence type="ECO:0000256" key="3">
    <source>
        <dbReference type="ARBA" id="ARBA00022705"/>
    </source>
</evidence>
<dbReference type="Pfam" id="PF00772">
    <property type="entry name" value="DnaB"/>
    <property type="match status" value="1"/>
</dbReference>
<dbReference type="AlphaFoldDB" id="A0A926EA07"/>
<evidence type="ECO:0000256" key="9">
    <source>
        <dbReference type="ARBA" id="ARBA00023235"/>
    </source>
</evidence>
<dbReference type="PANTHER" id="PTHR30153">
    <property type="entry name" value="REPLICATIVE DNA HELICASE DNAB"/>
    <property type="match status" value="1"/>
</dbReference>
<evidence type="ECO:0000256" key="4">
    <source>
        <dbReference type="ARBA" id="ARBA00022741"/>
    </source>
</evidence>
<dbReference type="Proteomes" id="UP000660861">
    <property type="component" value="Unassembled WGS sequence"/>
</dbReference>